<feature type="signal peptide" evidence="2">
    <location>
        <begin position="1"/>
        <end position="18"/>
    </location>
</feature>
<reference evidence="3 4" key="1">
    <citation type="submission" date="2020-12" db="EMBL/GenBank/DDBJ databases">
        <title>Hymenobacter sp.</title>
        <authorList>
            <person name="Kim M.K."/>
        </authorList>
    </citation>
    <scope>NUCLEOTIDE SEQUENCE [LARGE SCALE GENOMIC DNA]</scope>
    <source>
        <strain evidence="3 4">BT442</strain>
    </source>
</reference>
<name>A0ABS0QB24_9BACT</name>
<evidence type="ECO:0000256" key="1">
    <source>
        <dbReference type="SAM" id="MobiDB-lite"/>
    </source>
</evidence>
<feature type="compositionally biased region" description="Low complexity" evidence="1">
    <location>
        <begin position="19"/>
        <end position="29"/>
    </location>
</feature>
<keyword evidence="4" id="KW-1185">Reference proteome</keyword>
<evidence type="ECO:0000256" key="2">
    <source>
        <dbReference type="SAM" id="SignalP"/>
    </source>
</evidence>
<feature type="region of interest" description="Disordered" evidence="1">
    <location>
        <begin position="19"/>
        <end position="71"/>
    </location>
</feature>
<evidence type="ECO:0000313" key="4">
    <source>
        <dbReference type="Proteomes" id="UP000625631"/>
    </source>
</evidence>
<comment type="caution">
    <text evidence="3">The sequence shown here is derived from an EMBL/GenBank/DDBJ whole genome shotgun (WGS) entry which is preliminary data.</text>
</comment>
<protein>
    <submittedName>
        <fullName evidence="3">Uncharacterized protein</fullName>
    </submittedName>
</protein>
<gene>
    <name evidence="3" type="ORF">I7X13_17530</name>
</gene>
<dbReference type="RefSeq" id="WP_198076473.1">
    <property type="nucleotide sequence ID" value="NZ_JAEDAE010000009.1"/>
</dbReference>
<keyword evidence="2" id="KW-0732">Signal</keyword>
<sequence length="96" mass="10284">MKRTFFALAAGMAALMGANQPTTTTAPDTAQHKAGATTSTPAKRVPQTDSTQPMAQATQPRTIRPRPMALGGPVYYPAKPGLRKVKYGKSRWIILS</sequence>
<feature type="compositionally biased region" description="Polar residues" evidence="1">
    <location>
        <begin position="36"/>
        <end position="61"/>
    </location>
</feature>
<proteinExistence type="predicted"/>
<accession>A0ABS0QB24</accession>
<dbReference type="EMBL" id="JAEDAE010000009">
    <property type="protein sequence ID" value="MBH8559865.1"/>
    <property type="molecule type" value="Genomic_DNA"/>
</dbReference>
<evidence type="ECO:0000313" key="3">
    <source>
        <dbReference type="EMBL" id="MBH8559865.1"/>
    </source>
</evidence>
<dbReference type="Proteomes" id="UP000625631">
    <property type="component" value="Unassembled WGS sequence"/>
</dbReference>
<feature type="chain" id="PRO_5045834021" evidence="2">
    <location>
        <begin position="19"/>
        <end position="96"/>
    </location>
</feature>
<organism evidence="3 4">
    <name type="scientific">Hymenobacter negativus</name>
    <dbReference type="NCBI Taxonomy" id="2795026"/>
    <lineage>
        <taxon>Bacteria</taxon>
        <taxon>Pseudomonadati</taxon>
        <taxon>Bacteroidota</taxon>
        <taxon>Cytophagia</taxon>
        <taxon>Cytophagales</taxon>
        <taxon>Hymenobacteraceae</taxon>
        <taxon>Hymenobacter</taxon>
    </lineage>
</organism>